<evidence type="ECO:0000256" key="2">
    <source>
        <dbReference type="ARBA" id="ARBA00022692"/>
    </source>
</evidence>
<comment type="subcellular location">
    <subcellularLocation>
        <location evidence="1">Membrane</location>
        <topology evidence="1">Multi-pass membrane protein</topology>
    </subcellularLocation>
</comment>
<dbReference type="InterPro" id="IPR036249">
    <property type="entry name" value="Thioredoxin-like_sf"/>
</dbReference>
<organism evidence="7 8">
    <name type="scientific">Microbacterium testaceum</name>
    <name type="common">Aureobacterium testaceum</name>
    <name type="synonym">Brevibacterium testaceum</name>
    <dbReference type="NCBI Taxonomy" id="2033"/>
    <lineage>
        <taxon>Bacteria</taxon>
        <taxon>Bacillati</taxon>
        <taxon>Actinomycetota</taxon>
        <taxon>Actinomycetes</taxon>
        <taxon>Micrococcales</taxon>
        <taxon>Microbacteriaceae</taxon>
        <taxon>Microbacterium</taxon>
    </lineage>
</organism>
<feature type="transmembrane region" description="Helical" evidence="5">
    <location>
        <begin position="120"/>
        <end position="140"/>
    </location>
</feature>
<dbReference type="RefSeq" id="WP_116537032.1">
    <property type="nucleotide sequence ID" value="NZ_QDFT01000009.1"/>
</dbReference>
<protein>
    <recommendedName>
        <fullName evidence="6">Methylamine utilisation protein MauE domain-containing protein</fullName>
    </recommendedName>
</protein>
<dbReference type="InterPro" id="IPR009908">
    <property type="entry name" value="Methylamine_util_MauE"/>
</dbReference>
<proteinExistence type="predicted"/>
<comment type="caution">
    <text evidence="7">The sequence shown here is derived from an EMBL/GenBank/DDBJ whole genome shotgun (WGS) entry which is preliminary data.</text>
</comment>
<evidence type="ECO:0000313" key="8">
    <source>
        <dbReference type="Proteomes" id="UP000244649"/>
    </source>
</evidence>
<evidence type="ECO:0000313" key="7">
    <source>
        <dbReference type="EMBL" id="PVE76879.1"/>
    </source>
</evidence>
<feature type="transmembrane region" description="Helical" evidence="5">
    <location>
        <begin position="152"/>
        <end position="172"/>
    </location>
</feature>
<evidence type="ECO:0000259" key="6">
    <source>
        <dbReference type="Pfam" id="PF07291"/>
    </source>
</evidence>
<evidence type="ECO:0000256" key="1">
    <source>
        <dbReference type="ARBA" id="ARBA00004141"/>
    </source>
</evidence>
<dbReference type="AlphaFoldDB" id="A0A2T7WQQ0"/>
<dbReference type="GO" id="GO:0030416">
    <property type="term" value="P:methylamine metabolic process"/>
    <property type="evidence" value="ECO:0007669"/>
    <property type="project" value="InterPro"/>
</dbReference>
<accession>A0A2T7WQQ0</accession>
<evidence type="ECO:0000256" key="4">
    <source>
        <dbReference type="ARBA" id="ARBA00023136"/>
    </source>
</evidence>
<dbReference type="EMBL" id="QDFT01000009">
    <property type="protein sequence ID" value="PVE76879.1"/>
    <property type="molecule type" value="Genomic_DNA"/>
</dbReference>
<gene>
    <name evidence="7" type="ORF">DC432_05620</name>
</gene>
<reference evidence="7 8" key="1">
    <citation type="submission" date="2018-04" db="EMBL/GenBank/DDBJ databases">
        <authorList>
            <person name="Go L.Y."/>
            <person name="Mitchell J.A."/>
        </authorList>
    </citation>
    <scope>NUCLEOTIDE SEQUENCE [LARGE SCALE GENOMIC DNA]</scope>
    <source>
        <strain evidence="7 8">TPD7010</strain>
    </source>
</reference>
<feature type="domain" description="Methylamine utilisation protein MauE" evidence="6">
    <location>
        <begin position="3"/>
        <end position="129"/>
    </location>
</feature>
<evidence type="ECO:0000256" key="5">
    <source>
        <dbReference type="SAM" id="Phobius"/>
    </source>
</evidence>
<dbReference type="Proteomes" id="UP000244649">
    <property type="component" value="Unassembled WGS sequence"/>
</dbReference>
<sequence length="323" mass="33282">MSLLLLCLIVPASSLLLVSGIAKMVALEDAPHVLSALRLPRRLPRLAVAAVSVVEVALAVALAVSDGQTRVGAATAIVLLLAGFTALTARAVSHGSADECGCLGRWSTTRVSPALVRRNAVLSVAALLLAVVCAVVSTSSPSAPTIAASHPLPTALAVAVSAALATCGFAMARAGRRGGMPSPDVASWRPPLIREDGVVVDVVTEAARGRSQLLVFAQANCDRCLRVIDALDHHHDALAPWLDVRIVYPVGAGRDWNAPARENDGPRTPAALDLGGALATALDVGDHRPVGVLIAADGRPVLPYADSEDDIRVLVSALVRSRA</sequence>
<keyword evidence="3 5" id="KW-1133">Transmembrane helix</keyword>
<name>A0A2T7WQQ0_MICTE</name>
<evidence type="ECO:0000256" key="3">
    <source>
        <dbReference type="ARBA" id="ARBA00022989"/>
    </source>
</evidence>
<dbReference type="SUPFAM" id="SSF52833">
    <property type="entry name" value="Thioredoxin-like"/>
    <property type="match status" value="1"/>
</dbReference>
<dbReference type="Pfam" id="PF07291">
    <property type="entry name" value="MauE"/>
    <property type="match status" value="1"/>
</dbReference>
<keyword evidence="2 5" id="KW-0812">Transmembrane</keyword>
<feature type="transmembrane region" description="Helical" evidence="5">
    <location>
        <begin position="46"/>
        <end position="64"/>
    </location>
</feature>
<dbReference type="GO" id="GO:0016020">
    <property type="term" value="C:membrane"/>
    <property type="evidence" value="ECO:0007669"/>
    <property type="project" value="UniProtKB-SubCell"/>
</dbReference>
<keyword evidence="4 5" id="KW-0472">Membrane</keyword>